<evidence type="ECO:0000256" key="2">
    <source>
        <dbReference type="SAM" id="SignalP"/>
    </source>
</evidence>
<dbReference type="Proteomes" id="UP000011705">
    <property type="component" value="Chromosome"/>
</dbReference>
<organism evidence="3">
    <name type="scientific">Treponema denticola H-22</name>
    <dbReference type="NCBI Taxonomy" id="999432"/>
    <lineage>
        <taxon>Bacteria</taxon>
        <taxon>Pseudomonadati</taxon>
        <taxon>Spirochaetota</taxon>
        <taxon>Spirochaetia</taxon>
        <taxon>Spirochaetales</taxon>
        <taxon>Treponemataceae</taxon>
        <taxon>Treponema</taxon>
    </lineage>
</organism>
<feature type="chain" id="PRO_5005432339" evidence="2">
    <location>
        <begin position="21"/>
        <end position="193"/>
    </location>
</feature>
<evidence type="ECO:0000256" key="1">
    <source>
        <dbReference type="SAM" id="Coils"/>
    </source>
</evidence>
<keyword evidence="2" id="KW-0732">Signal</keyword>
<dbReference type="PROSITE" id="PS51257">
    <property type="entry name" value="PROKAR_LIPOPROTEIN"/>
    <property type="match status" value="1"/>
</dbReference>
<evidence type="ECO:0000313" key="3">
    <source>
        <dbReference type="EMBL" id="EMB36141.1"/>
    </source>
</evidence>
<accession>A0A0E2E7V0</accession>
<dbReference type="RefSeq" id="WP_002679212.1">
    <property type="nucleotide sequence ID" value="NZ_CM001795.1"/>
</dbReference>
<keyword evidence="1" id="KW-0175">Coiled coil</keyword>
<sequence length="193" mass="22378">MKKLSIKPFLCLLFSVLIFTSGCSSVWSKKYKDDAGVMYGMIYDGNEEGVSGVNVKVNGGLKAVSDGQGRFILKFLYADIKDKKEQRIELEKEGYEKIEEVFYYEPMSLLHIRMESGEDILKEAESLIDEKEYRRAEESIDRVIKIEEYRDEGLFLKAVIKYKEGKKEEAAELLEKLKEKDNESIKSFLRKLK</sequence>
<gene>
    <name evidence="3" type="ORF">HMPREF9726_00333</name>
</gene>
<reference evidence="3" key="1">
    <citation type="submission" date="2012-01" db="EMBL/GenBank/DDBJ databases">
        <title>The Genome Sequence of Treponema denticola H-22.</title>
        <authorList>
            <consortium name="The Broad Institute Genome Sequencing Platform"/>
            <person name="Earl A."/>
            <person name="Ward D."/>
            <person name="Feldgarden M."/>
            <person name="Gevers D."/>
            <person name="Blanton J.M."/>
            <person name="Fenno C.J."/>
            <person name="Baranova O.V."/>
            <person name="Mathney J."/>
            <person name="Dewhirst F.E."/>
            <person name="Izard J."/>
            <person name="Young S.K."/>
            <person name="Zeng Q."/>
            <person name="Gargeya S."/>
            <person name="Fitzgerald M."/>
            <person name="Haas B."/>
            <person name="Abouelleil A."/>
            <person name="Alvarado L."/>
            <person name="Arachchi H.M."/>
            <person name="Berlin A."/>
            <person name="Chapman S.B."/>
            <person name="Gearin G."/>
            <person name="Goldberg J."/>
            <person name="Griggs A."/>
            <person name="Gujja S."/>
            <person name="Hansen M."/>
            <person name="Heiman D."/>
            <person name="Howarth C."/>
            <person name="Larimer J."/>
            <person name="Lui A."/>
            <person name="MacDonald P.J.P."/>
            <person name="McCowen C."/>
            <person name="Montmayeur A."/>
            <person name="Murphy C."/>
            <person name="Neiman D."/>
            <person name="Pearson M."/>
            <person name="Priest M."/>
            <person name="Roberts A."/>
            <person name="Saif S."/>
            <person name="Shea T."/>
            <person name="Sisk P."/>
            <person name="Stolte C."/>
            <person name="Sykes S."/>
            <person name="Wortman J."/>
            <person name="Nusbaum C."/>
            <person name="Birren B."/>
        </authorList>
    </citation>
    <scope>NUCLEOTIDE SEQUENCE [LARGE SCALE GENOMIC DNA]</scope>
    <source>
        <strain evidence="3">H-22</strain>
    </source>
</reference>
<dbReference type="InterPro" id="IPR011990">
    <property type="entry name" value="TPR-like_helical_dom_sf"/>
</dbReference>
<dbReference type="AlphaFoldDB" id="A0A0E2E7V0"/>
<dbReference type="Gene3D" id="1.25.40.10">
    <property type="entry name" value="Tetratricopeptide repeat domain"/>
    <property type="match status" value="1"/>
</dbReference>
<dbReference type="SUPFAM" id="SSF48452">
    <property type="entry name" value="TPR-like"/>
    <property type="match status" value="1"/>
</dbReference>
<dbReference type="GeneID" id="2739302"/>
<protein>
    <submittedName>
        <fullName evidence="3">Uncharacterized protein</fullName>
    </submittedName>
</protein>
<dbReference type="EMBL" id="AGDV01000001">
    <property type="protein sequence ID" value="EMB36141.1"/>
    <property type="molecule type" value="Genomic_DNA"/>
</dbReference>
<proteinExistence type="predicted"/>
<comment type="caution">
    <text evidence="3">The sequence shown here is derived from an EMBL/GenBank/DDBJ whole genome shotgun (WGS) entry which is preliminary data.</text>
</comment>
<feature type="signal peptide" evidence="2">
    <location>
        <begin position="1"/>
        <end position="20"/>
    </location>
</feature>
<name>A0A0E2E7V0_TREDN</name>
<dbReference type="HOGENOM" id="CLU_1408183_0_0_12"/>
<feature type="coiled-coil region" evidence="1">
    <location>
        <begin position="73"/>
        <end position="101"/>
    </location>
</feature>
<dbReference type="PATRIC" id="fig|999432.5.peg.343"/>